<proteinExistence type="predicted"/>
<gene>
    <name evidence="2" type="ORF">UY3_16166</name>
</gene>
<name>M7ANF5_CHEMY</name>
<dbReference type="Proteomes" id="UP000031443">
    <property type="component" value="Unassembled WGS sequence"/>
</dbReference>
<protein>
    <submittedName>
        <fullName evidence="2">Uncharacterized protein</fullName>
    </submittedName>
</protein>
<evidence type="ECO:0000256" key="1">
    <source>
        <dbReference type="SAM" id="MobiDB-lite"/>
    </source>
</evidence>
<feature type="compositionally biased region" description="Polar residues" evidence="1">
    <location>
        <begin position="15"/>
        <end position="27"/>
    </location>
</feature>
<sequence length="74" mass="7623">MLIPIGEEELYRAQQAASGGNQSLSRADSSRAMAEGGEGGEDEIQFLRTGTNAAAAAVSSPHNWLPIQGSGTCC</sequence>
<feature type="region of interest" description="Disordered" evidence="1">
    <location>
        <begin position="14"/>
        <end position="41"/>
    </location>
</feature>
<keyword evidence="3" id="KW-1185">Reference proteome</keyword>
<evidence type="ECO:0000313" key="2">
    <source>
        <dbReference type="EMBL" id="EMP26766.1"/>
    </source>
</evidence>
<accession>M7ANF5</accession>
<reference evidence="3" key="1">
    <citation type="journal article" date="2013" name="Nat. Genet.">
        <title>The draft genomes of soft-shell turtle and green sea turtle yield insights into the development and evolution of the turtle-specific body plan.</title>
        <authorList>
            <person name="Wang Z."/>
            <person name="Pascual-Anaya J."/>
            <person name="Zadissa A."/>
            <person name="Li W."/>
            <person name="Niimura Y."/>
            <person name="Huang Z."/>
            <person name="Li C."/>
            <person name="White S."/>
            <person name="Xiong Z."/>
            <person name="Fang D."/>
            <person name="Wang B."/>
            <person name="Ming Y."/>
            <person name="Chen Y."/>
            <person name="Zheng Y."/>
            <person name="Kuraku S."/>
            <person name="Pignatelli M."/>
            <person name="Herrero J."/>
            <person name="Beal K."/>
            <person name="Nozawa M."/>
            <person name="Li Q."/>
            <person name="Wang J."/>
            <person name="Zhang H."/>
            <person name="Yu L."/>
            <person name="Shigenobu S."/>
            <person name="Wang J."/>
            <person name="Liu J."/>
            <person name="Flicek P."/>
            <person name="Searle S."/>
            <person name="Wang J."/>
            <person name="Kuratani S."/>
            <person name="Yin Y."/>
            <person name="Aken B."/>
            <person name="Zhang G."/>
            <person name="Irie N."/>
        </authorList>
    </citation>
    <scope>NUCLEOTIDE SEQUENCE [LARGE SCALE GENOMIC DNA]</scope>
</reference>
<dbReference type="EMBL" id="KB576442">
    <property type="protein sequence ID" value="EMP26766.1"/>
    <property type="molecule type" value="Genomic_DNA"/>
</dbReference>
<dbReference type="AlphaFoldDB" id="M7ANF5"/>
<organism evidence="2 3">
    <name type="scientific">Chelonia mydas</name>
    <name type="common">Green sea-turtle</name>
    <name type="synonym">Chelonia agassizi</name>
    <dbReference type="NCBI Taxonomy" id="8469"/>
    <lineage>
        <taxon>Eukaryota</taxon>
        <taxon>Metazoa</taxon>
        <taxon>Chordata</taxon>
        <taxon>Craniata</taxon>
        <taxon>Vertebrata</taxon>
        <taxon>Euteleostomi</taxon>
        <taxon>Archelosauria</taxon>
        <taxon>Testudinata</taxon>
        <taxon>Testudines</taxon>
        <taxon>Cryptodira</taxon>
        <taxon>Durocryptodira</taxon>
        <taxon>Americhelydia</taxon>
        <taxon>Chelonioidea</taxon>
        <taxon>Cheloniidae</taxon>
        <taxon>Chelonia</taxon>
    </lineage>
</organism>
<evidence type="ECO:0000313" key="3">
    <source>
        <dbReference type="Proteomes" id="UP000031443"/>
    </source>
</evidence>